<dbReference type="Proteomes" id="UP001476950">
    <property type="component" value="Unassembled WGS sequence"/>
</dbReference>
<evidence type="ECO:0000313" key="1">
    <source>
        <dbReference type="EMBL" id="MEP1059732.1"/>
    </source>
</evidence>
<keyword evidence="2" id="KW-1185">Reference proteome</keyword>
<proteinExistence type="predicted"/>
<dbReference type="InterPro" id="IPR014174">
    <property type="entry name" value="CRISPR-assoc_prot_Cas6/Cmx6"/>
</dbReference>
<accession>A0ABV0KKU2</accession>
<name>A0ABV0KKU2_9CYAN</name>
<gene>
    <name evidence="1" type="primary">cas6</name>
    <name evidence="1" type="ORF">NDI38_14920</name>
</gene>
<organism evidence="1 2">
    <name type="scientific">Stenomitos frigidus AS-A4</name>
    <dbReference type="NCBI Taxonomy" id="2933935"/>
    <lineage>
        <taxon>Bacteria</taxon>
        <taxon>Bacillati</taxon>
        <taxon>Cyanobacteriota</taxon>
        <taxon>Cyanophyceae</taxon>
        <taxon>Leptolyngbyales</taxon>
        <taxon>Leptolyngbyaceae</taxon>
        <taxon>Stenomitos</taxon>
    </lineage>
</organism>
<comment type="caution">
    <text evidence="1">The sequence shown here is derived from an EMBL/GenBank/DDBJ whole genome shotgun (WGS) entry which is preliminary data.</text>
</comment>
<dbReference type="EMBL" id="JAMPLM010000012">
    <property type="protein sequence ID" value="MEP1059732.1"/>
    <property type="molecule type" value="Genomic_DNA"/>
</dbReference>
<reference evidence="1 2" key="1">
    <citation type="submission" date="2022-04" db="EMBL/GenBank/DDBJ databases">
        <title>Positive selection, recombination, and allopatry shape intraspecific diversity of widespread and dominant cyanobacteria.</title>
        <authorList>
            <person name="Wei J."/>
            <person name="Shu W."/>
            <person name="Hu C."/>
        </authorList>
    </citation>
    <scope>NUCLEOTIDE SEQUENCE [LARGE SCALE GENOMIC DNA]</scope>
    <source>
        <strain evidence="1 2">AS-A4</strain>
    </source>
</reference>
<evidence type="ECO:0000313" key="2">
    <source>
        <dbReference type="Proteomes" id="UP001476950"/>
    </source>
</evidence>
<dbReference type="Pfam" id="PF09559">
    <property type="entry name" value="Cas6"/>
    <property type="match status" value="1"/>
</dbReference>
<sequence length="229" mass="25772">MTSGILRTTLSNRFSSSHNSQLLNQTYVDLVFGVTGQEINREHGYQLYAALSSYKPLLHYLEGISIQLINGSPIQKNIIRLTKQSRLRMRLPNDQISNFYSLAGKVFSIGSQEIRLGIPQIHPLEAAQNLYSPIVVIRGYQEPSSFLEAAYRQLQKLDIEARINLLTNSNSEPSRRTMRVKQFTLIGFGLEVTNLCEQDSLLLQVHGLGGKQKMGCGFFTPQLNTIGNR</sequence>
<dbReference type="RefSeq" id="WP_190452210.1">
    <property type="nucleotide sequence ID" value="NZ_JAMPLM010000012.1"/>
</dbReference>
<dbReference type="NCBIfam" id="TIGR02807">
    <property type="entry name" value="cas6_cmx6"/>
    <property type="match status" value="1"/>
</dbReference>
<protein>
    <submittedName>
        <fullName evidence="1">Type I-MYXAN CRISPR-associated protein Cas6/Cmx6</fullName>
    </submittedName>
</protein>